<keyword evidence="1" id="KW-1133">Transmembrane helix</keyword>
<keyword evidence="1" id="KW-0472">Membrane</keyword>
<protein>
    <submittedName>
        <fullName evidence="2">Uncharacterized protein</fullName>
    </submittedName>
</protein>
<organism evidence="2">
    <name type="scientific">Cucumis melo</name>
    <name type="common">Muskmelon</name>
    <dbReference type="NCBI Taxonomy" id="3656"/>
    <lineage>
        <taxon>Eukaryota</taxon>
        <taxon>Viridiplantae</taxon>
        <taxon>Streptophyta</taxon>
        <taxon>Embryophyta</taxon>
        <taxon>Tracheophyta</taxon>
        <taxon>Spermatophyta</taxon>
        <taxon>Magnoliopsida</taxon>
        <taxon>eudicotyledons</taxon>
        <taxon>Gunneridae</taxon>
        <taxon>Pentapetalae</taxon>
        <taxon>rosids</taxon>
        <taxon>fabids</taxon>
        <taxon>Cucurbitales</taxon>
        <taxon>Cucurbitaceae</taxon>
        <taxon>Benincaseae</taxon>
        <taxon>Cucumis</taxon>
    </lineage>
</organism>
<proteinExistence type="predicted"/>
<accession>A0A9I9E6C4</accession>
<dbReference type="Gramene" id="MELO3C029367.2.1">
    <property type="protein sequence ID" value="MELO3C029367.2.1"/>
    <property type="gene ID" value="MELO3C029367.2"/>
</dbReference>
<feature type="transmembrane region" description="Helical" evidence="1">
    <location>
        <begin position="6"/>
        <end position="28"/>
    </location>
</feature>
<evidence type="ECO:0000313" key="2">
    <source>
        <dbReference type="EnsemblPlants" id="MELO3C029367.2.1"/>
    </source>
</evidence>
<sequence length="41" mass="4622">MLANQMIDFLVFTPFISLFASHFVLISIKQFALTTSSSFAH</sequence>
<evidence type="ECO:0000256" key="1">
    <source>
        <dbReference type="SAM" id="Phobius"/>
    </source>
</evidence>
<dbReference type="EnsemblPlants" id="MELO3C029367.2.1">
    <property type="protein sequence ID" value="MELO3C029367.2.1"/>
    <property type="gene ID" value="MELO3C029367.2"/>
</dbReference>
<dbReference type="AlphaFoldDB" id="A0A9I9E6C4"/>
<name>A0A9I9E6C4_CUCME</name>
<reference evidence="2" key="1">
    <citation type="submission" date="2023-03" db="UniProtKB">
        <authorList>
            <consortium name="EnsemblPlants"/>
        </authorList>
    </citation>
    <scope>IDENTIFICATION</scope>
</reference>
<keyword evidence="1" id="KW-0812">Transmembrane</keyword>